<organism evidence="1 2">
    <name type="scientific">Hydnum rufescens UP504</name>
    <dbReference type="NCBI Taxonomy" id="1448309"/>
    <lineage>
        <taxon>Eukaryota</taxon>
        <taxon>Fungi</taxon>
        <taxon>Dikarya</taxon>
        <taxon>Basidiomycota</taxon>
        <taxon>Agaricomycotina</taxon>
        <taxon>Agaricomycetes</taxon>
        <taxon>Cantharellales</taxon>
        <taxon>Hydnaceae</taxon>
        <taxon>Hydnum</taxon>
    </lineage>
</organism>
<sequence length="53" mass="6021">DSCPIGTICCFINWSWCFMSAYHINLTGRAAEWAVRKQKSHCSVSQRAILAMQ</sequence>
<reference evidence="1" key="1">
    <citation type="journal article" date="2020" name="Nat. Commun.">
        <title>Large-scale genome sequencing of mycorrhizal fungi provides insights into the early evolution of symbiotic traits.</title>
        <authorList>
            <person name="Miyauchi S."/>
            <person name="Kiss E."/>
            <person name="Kuo A."/>
            <person name="Drula E."/>
            <person name="Kohler A."/>
            <person name="Sanchez-Garcia M."/>
            <person name="Morin E."/>
            <person name="Andreopoulos B."/>
            <person name="Barry K.W."/>
            <person name="Bonito G."/>
            <person name="Buee M."/>
            <person name="Carver A."/>
            <person name="Chen C."/>
            <person name="Cichocki N."/>
            <person name="Clum A."/>
            <person name="Culley D."/>
            <person name="Crous P.W."/>
            <person name="Fauchery L."/>
            <person name="Girlanda M."/>
            <person name="Hayes R.D."/>
            <person name="Keri Z."/>
            <person name="LaButti K."/>
            <person name="Lipzen A."/>
            <person name="Lombard V."/>
            <person name="Magnuson J."/>
            <person name="Maillard F."/>
            <person name="Murat C."/>
            <person name="Nolan M."/>
            <person name="Ohm R.A."/>
            <person name="Pangilinan J."/>
            <person name="Pereira M.F."/>
            <person name="Perotto S."/>
            <person name="Peter M."/>
            <person name="Pfister S."/>
            <person name="Riley R."/>
            <person name="Sitrit Y."/>
            <person name="Stielow J.B."/>
            <person name="Szollosi G."/>
            <person name="Zifcakova L."/>
            <person name="Stursova M."/>
            <person name="Spatafora J.W."/>
            <person name="Tedersoo L."/>
            <person name="Vaario L.M."/>
            <person name="Yamada A."/>
            <person name="Yan M."/>
            <person name="Wang P."/>
            <person name="Xu J."/>
            <person name="Bruns T."/>
            <person name="Baldrian P."/>
            <person name="Vilgalys R."/>
            <person name="Dunand C."/>
            <person name="Henrissat B."/>
            <person name="Grigoriev I.V."/>
            <person name="Hibbett D."/>
            <person name="Nagy L.G."/>
            <person name="Martin F.M."/>
        </authorList>
    </citation>
    <scope>NUCLEOTIDE SEQUENCE</scope>
    <source>
        <strain evidence="1">UP504</strain>
    </source>
</reference>
<dbReference type="Proteomes" id="UP000886523">
    <property type="component" value="Unassembled WGS sequence"/>
</dbReference>
<protein>
    <submittedName>
        <fullName evidence="1">Uncharacterized protein</fullName>
    </submittedName>
</protein>
<gene>
    <name evidence="1" type="ORF">BS47DRAFT_1304167</name>
</gene>
<comment type="caution">
    <text evidence="1">The sequence shown here is derived from an EMBL/GenBank/DDBJ whole genome shotgun (WGS) entry which is preliminary data.</text>
</comment>
<feature type="non-terminal residue" evidence="1">
    <location>
        <position position="1"/>
    </location>
</feature>
<evidence type="ECO:0000313" key="2">
    <source>
        <dbReference type="Proteomes" id="UP000886523"/>
    </source>
</evidence>
<dbReference type="EMBL" id="MU129084">
    <property type="protein sequence ID" value="KAF9507327.1"/>
    <property type="molecule type" value="Genomic_DNA"/>
</dbReference>
<accession>A0A9P6AK66</accession>
<proteinExistence type="predicted"/>
<dbReference type="OrthoDB" id="10044727at2759"/>
<dbReference type="AlphaFoldDB" id="A0A9P6AK66"/>
<evidence type="ECO:0000313" key="1">
    <source>
        <dbReference type="EMBL" id="KAF9507327.1"/>
    </source>
</evidence>
<keyword evidence="2" id="KW-1185">Reference proteome</keyword>
<name>A0A9P6AK66_9AGAM</name>